<dbReference type="Proteomes" id="UP001634393">
    <property type="component" value="Unassembled WGS sequence"/>
</dbReference>
<dbReference type="Pfam" id="PF04185">
    <property type="entry name" value="Phosphoesterase"/>
    <property type="match status" value="3"/>
</dbReference>
<dbReference type="Gene3D" id="3.40.720.10">
    <property type="entry name" value="Alkaline Phosphatase, subunit A"/>
    <property type="match status" value="4"/>
</dbReference>
<dbReference type="InterPro" id="IPR007312">
    <property type="entry name" value="Phosphoesterase"/>
</dbReference>
<dbReference type="GO" id="GO:0006796">
    <property type="term" value="P:phosphate-containing compound metabolic process"/>
    <property type="evidence" value="ECO:0007669"/>
    <property type="project" value="UniProtKB-ARBA"/>
</dbReference>
<evidence type="ECO:0000313" key="3">
    <source>
        <dbReference type="EMBL" id="KAL3832990.1"/>
    </source>
</evidence>
<dbReference type="EMBL" id="JBJXBP010000004">
    <property type="protein sequence ID" value="KAL3832990.1"/>
    <property type="molecule type" value="Genomic_DNA"/>
</dbReference>
<dbReference type="PANTHER" id="PTHR31956">
    <property type="entry name" value="NON-SPECIFIC PHOSPHOLIPASE C4-RELATED"/>
    <property type="match status" value="1"/>
</dbReference>
<dbReference type="GO" id="GO:0042578">
    <property type="term" value="F:phosphoric ester hydrolase activity"/>
    <property type="evidence" value="ECO:0007669"/>
    <property type="project" value="UniProtKB-ARBA"/>
</dbReference>
<keyword evidence="2" id="KW-0378">Hydrolase</keyword>
<dbReference type="FunFam" id="3.40.720.10:FF:000011">
    <property type="entry name" value="Non-specific phospholipase C1"/>
    <property type="match status" value="1"/>
</dbReference>
<dbReference type="PANTHER" id="PTHR31956:SF28">
    <property type="entry name" value="NON-SPECIFIC PHOSPHOLIPASE C4-RELATED"/>
    <property type="match status" value="1"/>
</dbReference>
<keyword evidence="4" id="KW-1185">Reference proteome</keyword>
<proteinExistence type="inferred from homology"/>
<dbReference type="InterPro" id="IPR017850">
    <property type="entry name" value="Alkaline_phosphatase_core_sf"/>
</dbReference>
<gene>
    <name evidence="3" type="ORF">ACJIZ3_007726</name>
</gene>
<reference evidence="3 4" key="1">
    <citation type="submission" date="2024-12" db="EMBL/GenBank/DDBJ databases">
        <title>The unique morphological basis and parallel evolutionary history of personate flowers in Penstemon.</title>
        <authorList>
            <person name="Depatie T.H."/>
            <person name="Wessinger C.A."/>
        </authorList>
    </citation>
    <scope>NUCLEOTIDE SEQUENCE [LARGE SCALE GENOMIC DNA]</scope>
    <source>
        <strain evidence="3">WTNN_2</strain>
        <tissue evidence="3">Leaf</tissue>
    </source>
</reference>
<evidence type="ECO:0000313" key="4">
    <source>
        <dbReference type="Proteomes" id="UP001634393"/>
    </source>
</evidence>
<sequence>MSEKKPQSPIKTIVILVQENRSFDHMLGWMKSINPEIDGVTGSESNPLLNSNGRIHYKNQSGFIEPDPGHSFEATYEQIFGVPYTESQTKLPPTMEGFAQQAESIQKGLSEIVMNGFEPDSVPVYKELVSEFAVCDRWFSSIPTLTQPNRLFIHSATSYGATANDTKMMIEGYPQKTIFETVEEGGHCKEGKLPNYVVIEQRYLETKLFSGNDDHPPHDVSNGQNFIKEVYESLRSSPQWNEILFVIIYDEHGGFYDHVPTPVEGVPSPDGLVGPEPYKFKFDRLGVRVPAILISPWIERGTVLHGPSGPYPTSEFEHSSIPATVKKIFNLKEFLTKRDAWAGTFDCVLNRTSPRTDCPVTLSEPVKMRETEPNEKANLNEFQEELVQLCAVLKGDHAKDVFPHKIVKDMKVVEAVDYVDGAFQKFLNDCDNAIKNGADESYIVCAEVAHDQTKKQVSKSFSRKFKTINIMANSSHSSNPNYTNIKTVVVLVQENRSFDHMLGWMKSLNPQINGVTGSESNPFSTSNTEKNRILFGNGSVYVEPDPGHSIQDIFEQIFGVPWSQEIANKKSELRPEMQGFAQNAERIRNGMSDTVMNGFGPESVPVYKELVSEFAVCDRWFAAVPASTQPNRLYVHSATSHGATSNNKKLLIEGYPQKTIFESLEEGDCTFGIYYQYPPATLFYRNLRKLKYIKNFHQFDLHFKNHCKEGKLPNYVVIEQRYFDLKILPGNDDHPSHDVYEGQKFVKEVYESLRSSPQWNEMLFVIIYDEHGGFFDHVPTPVTGVPSPDGIVGPEPYNFEFDRLGEFLTKRDAWAGTFETLINRTSPRIDCPESLPEPVKLRETEAKEESKLCDFQQEMVQLAAVLCGDHLKENFPEKLVEKMTVSDGVEYVKSAFNKFLGECENANQNGADESTICIPTNTVNSSTTKSKSFASKAFSCFVCGDH</sequence>
<organism evidence="3 4">
    <name type="scientific">Penstemon smallii</name>
    <dbReference type="NCBI Taxonomy" id="265156"/>
    <lineage>
        <taxon>Eukaryota</taxon>
        <taxon>Viridiplantae</taxon>
        <taxon>Streptophyta</taxon>
        <taxon>Embryophyta</taxon>
        <taxon>Tracheophyta</taxon>
        <taxon>Spermatophyta</taxon>
        <taxon>Magnoliopsida</taxon>
        <taxon>eudicotyledons</taxon>
        <taxon>Gunneridae</taxon>
        <taxon>Pentapetalae</taxon>
        <taxon>asterids</taxon>
        <taxon>lamiids</taxon>
        <taxon>Lamiales</taxon>
        <taxon>Plantaginaceae</taxon>
        <taxon>Cheloneae</taxon>
        <taxon>Penstemon</taxon>
    </lineage>
</organism>
<comment type="caution">
    <text evidence="3">The sequence shown here is derived from an EMBL/GenBank/DDBJ whole genome shotgun (WGS) entry which is preliminary data.</text>
</comment>
<evidence type="ECO:0000256" key="1">
    <source>
        <dbReference type="ARBA" id="ARBA00009717"/>
    </source>
</evidence>
<protein>
    <submittedName>
        <fullName evidence="3">Uncharacterized protein</fullName>
    </submittedName>
</protein>
<dbReference type="AlphaFoldDB" id="A0ABD3T8W0"/>
<name>A0ABD3T8W0_9LAMI</name>
<accession>A0ABD3T8W0</accession>
<comment type="similarity">
    <text evidence="1">Belongs to the bacterial phospholipase C family.</text>
</comment>
<evidence type="ECO:0000256" key="2">
    <source>
        <dbReference type="ARBA" id="ARBA00022801"/>
    </source>
</evidence>